<keyword evidence="2" id="KW-0732">Signal</keyword>
<dbReference type="Gene3D" id="1.10.530.10">
    <property type="match status" value="1"/>
</dbReference>
<protein>
    <submittedName>
        <fullName evidence="4">Sel1 repeat-containing protein</fullName>
    </submittedName>
</protein>
<dbReference type="Pfam" id="PF01464">
    <property type="entry name" value="SLT"/>
    <property type="match status" value="1"/>
</dbReference>
<evidence type="ECO:0000256" key="1">
    <source>
        <dbReference type="ARBA" id="ARBA00007734"/>
    </source>
</evidence>
<dbReference type="PANTHER" id="PTHR37423">
    <property type="entry name" value="SOLUBLE LYTIC MUREIN TRANSGLYCOSYLASE-RELATED"/>
    <property type="match status" value="1"/>
</dbReference>
<dbReference type="AlphaFoldDB" id="A0A4R2L383"/>
<keyword evidence="5" id="KW-1185">Reference proteome</keyword>
<dbReference type="EMBL" id="SLWY01000018">
    <property type="protein sequence ID" value="TCO79687.1"/>
    <property type="molecule type" value="Genomic_DNA"/>
</dbReference>
<dbReference type="PANTHER" id="PTHR37423:SF2">
    <property type="entry name" value="MEMBRANE-BOUND LYTIC MUREIN TRANSGLYCOSYLASE C"/>
    <property type="match status" value="1"/>
</dbReference>
<organism evidence="4 5">
    <name type="scientific">Plasticicumulans lactativorans</name>
    <dbReference type="NCBI Taxonomy" id="1133106"/>
    <lineage>
        <taxon>Bacteria</taxon>
        <taxon>Pseudomonadati</taxon>
        <taxon>Pseudomonadota</taxon>
        <taxon>Gammaproteobacteria</taxon>
        <taxon>Candidatus Competibacteraceae</taxon>
        <taxon>Plasticicumulans</taxon>
    </lineage>
</organism>
<dbReference type="InterPro" id="IPR023346">
    <property type="entry name" value="Lysozyme-like_dom_sf"/>
</dbReference>
<feature type="chain" id="PRO_5021019353" evidence="2">
    <location>
        <begin position="23"/>
        <end position="302"/>
    </location>
</feature>
<feature type="domain" description="Transglycosylase SLT" evidence="3">
    <location>
        <begin position="165"/>
        <end position="258"/>
    </location>
</feature>
<dbReference type="InterPro" id="IPR006597">
    <property type="entry name" value="Sel1-like"/>
</dbReference>
<dbReference type="SMART" id="SM00671">
    <property type="entry name" value="SEL1"/>
    <property type="match status" value="2"/>
</dbReference>
<evidence type="ECO:0000259" key="3">
    <source>
        <dbReference type="Pfam" id="PF01464"/>
    </source>
</evidence>
<evidence type="ECO:0000256" key="2">
    <source>
        <dbReference type="SAM" id="SignalP"/>
    </source>
</evidence>
<feature type="signal peptide" evidence="2">
    <location>
        <begin position="1"/>
        <end position="22"/>
    </location>
</feature>
<comment type="caution">
    <text evidence="4">The sequence shown here is derived from an EMBL/GenBank/DDBJ whole genome shotgun (WGS) entry which is preliminary data.</text>
</comment>
<dbReference type="Gene3D" id="1.25.40.10">
    <property type="entry name" value="Tetratricopeptide repeat domain"/>
    <property type="match status" value="1"/>
</dbReference>
<dbReference type="CDD" id="cd00254">
    <property type="entry name" value="LT-like"/>
    <property type="match status" value="1"/>
</dbReference>
<dbReference type="SUPFAM" id="SSF81901">
    <property type="entry name" value="HCP-like"/>
    <property type="match status" value="1"/>
</dbReference>
<proteinExistence type="inferred from homology"/>
<gene>
    <name evidence="4" type="ORF">EV699_11873</name>
</gene>
<dbReference type="Pfam" id="PF08238">
    <property type="entry name" value="Sel1"/>
    <property type="match status" value="2"/>
</dbReference>
<dbReference type="InterPro" id="IPR011990">
    <property type="entry name" value="TPR-like_helical_dom_sf"/>
</dbReference>
<accession>A0A4R2L383</accession>
<sequence length="302" mass="32722">MSMLRSRLLFIATLAAAAAAQAEPAAPSWKQLTAAAPARQLEWAARYEHGEGVKRDFDRAIELYCAAARRGAVEAQYQLGWLYANGRGVARDDALAAAWFRLAAQQGDAPSRRMLELLRGVRARPAACVGQAGATALVARALPRLDPGTSPERRQVVEWVYALAPQYQLDPELVLAVIAAESNFQTQANSPKNAMGLMQLIPETAERFGVEDAFDPQQNLRGGMAYLRWLLAFFQGDVQLALAGYNAGENAVERYRGIPPYPETQAYVARITQAYGKTTHPPVAAVVAPSPLVALVANPAPR</sequence>
<dbReference type="SUPFAM" id="SSF53955">
    <property type="entry name" value="Lysozyme-like"/>
    <property type="match status" value="1"/>
</dbReference>
<dbReference type="InterPro" id="IPR008258">
    <property type="entry name" value="Transglycosylase_SLT_dom_1"/>
</dbReference>
<evidence type="ECO:0000313" key="5">
    <source>
        <dbReference type="Proteomes" id="UP000295765"/>
    </source>
</evidence>
<dbReference type="Proteomes" id="UP000295765">
    <property type="component" value="Unassembled WGS sequence"/>
</dbReference>
<evidence type="ECO:0000313" key="4">
    <source>
        <dbReference type="EMBL" id="TCO79687.1"/>
    </source>
</evidence>
<reference evidence="4 5" key="1">
    <citation type="submission" date="2019-03" db="EMBL/GenBank/DDBJ databases">
        <title>Genomic Encyclopedia of Type Strains, Phase IV (KMG-IV): sequencing the most valuable type-strain genomes for metagenomic binning, comparative biology and taxonomic classification.</title>
        <authorList>
            <person name="Goeker M."/>
        </authorList>
    </citation>
    <scope>NUCLEOTIDE SEQUENCE [LARGE SCALE GENOMIC DNA]</scope>
    <source>
        <strain evidence="4 5">DSM 25287</strain>
    </source>
</reference>
<name>A0A4R2L383_9GAMM</name>
<comment type="similarity">
    <text evidence="1">Belongs to the transglycosylase Slt family.</text>
</comment>